<sequence length="339" mass="37210">MADYAILVYPSANRVYTDSAPELLAAELAVFGDALGVPLTAEPARLGGVDYVRFGTDRPLGERELALLSNTSALYALFEVTGELLRPVPITPLARFDDDLLTIQKYSGKTNELFTRLLVNVTALAAGATLDRPLRLLDPLCGRGTTLNQAMMYGWHGVGFDVDGRDFDAYEAFLKTWLRTKRVKHTATTGAVRRNKVRLGRRMDVEYGHDKESYKAGDTRTLSVFNCDTLTADELLRPASVDLVVTDAPYGVQHGSHRQTTLQRSPAELLAAAVPVWTRVLRSGGALGISWNTRVTPRADLVSILDKAGLAVREGGPYDRFEHRVDQSIVRDLVVGVKP</sequence>
<dbReference type="GO" id="GO:0008168">
    <property type="term" value="F:methyltransferase activity"/>
    <property type="evidence" value="ECO:0007669"/>
    <property type="project" value="UniProtKB-KW"/>
</dbReference>
<keyword evidence="3" id="KW-1185">Reference proteome</keyword>
<keyword evidence="2" id="KW-0489">Methyltransferase</keyword>
<comment type="caution">
    <text evidence="2">The sequence shown here is derived from an EMBL/GenBank/DDBJ whole genome shotgun (WGS) entry which is preliminary data.</text>
</comment>
<dbReference type="GO" id="GO:0032259">
    <property type="term" value="P:methylation"/>
    <property type="evidence" value="ECO:0007669"/>
    <property type="project" value="UniProtKB-KW"/>
</dbReference>
<evidence type="ECO:0000313" key="3">
    <source>
        <dbReference type="Proteomes" id="UP000292003"/>
    </source>
</evidence>
<evidence type="ECO:0000259" key="1">
    <source>
        <dbReference type="Pfam" id="PF01170"/>
    </source>
</evidence>
<accession>A0A4Q7J1G7</accession>
<dbReference type="InterPro" id="IPR000241">
    <property type="entry name" value="RlmKL-like_Mtase"/>
</dbReference>
<organism evidence="2 3">
    <name type="scientific">Amycolatopsis suaedae</name>
    <dbReference type="NCBI Taxonomy" id="2510978"/>
    <lineage>
        <taxon>Bacteria</taxon>
        <taxon>Bacillati</taxon>
        <taxon>Actinomycetota</taxon>
        <taxon>Actinomycetes</taxon>
        <taxon>Pseudonocardiales</taxon>
        <taxon>Pseudonocardiaceae</taxon>
        <taxon>Amycolatopsis</taxon>
    </lineage>
</organism>
<gene>
    <name evidence="2" type="ORF">EWH70_32130</name>
</gene>
<dbReference type="AlphaFoldDB" id="A0A4Q7J1G7"/>
<dbReference type="OrthoDB" id="1637728at2"/>
<dbReference type="RefSeq" id="WP_130479339.1">
    <property type="nucleotide sequence ID" value="NZ_SFCC01000021.1"/>
</dbReference>
<name>A0A4Q7J1G7_9PSEU</name>
<feature type="domain" description="Ribosomal RNA large subunit methyltransferase K/L-like methyltransferase" evidence="1">
    <location>
        <begin position="128"/>
        <end position="260"/>
    </location>
</feature>
<proteinExistence type="predicted"/>
<keyword evidence="2" id="KW-0808">Transferase</keyword>
<dbReference type="SUPFAM" id="SSF53335">
    <property type="entry name" value="S-adenosyl-L-methionine-dependent methyltransferases"/>
    <property type="match status" value="1"/>
</dbReference>
<dbReference type="Gene3D" id="3.40.50.150">
    <property type="entry name" value="Vaccinia Virus protein VP39"/>
    <property type="match status" value="1"/>
</dbReference>
<evidence type="ECO:0000313" key="2">
    <source>
        <dbReference type="EMBL" id="RZQ59774.1"/>
    </source>
</evidence>
<reference evidence="2 3" key="1">
    <citation type="submission" date="2019-02" db="EMBL/GenBank/DDBJ databases">
        <title>Draft genome sequence of Amycolatopsis sp. 8-3EHSu isolated from roots of Suaeda maritima.</title>
        <authorList>
            <person name="Duangmal K."/>
            <person name="Chantavorakit T."/>
        </authorList>
    </citation>
    <scope>NUCLEOTIDE SEQUENCE [LARGE SCALE GENOMIC DNA]</scope>
    <source>
        <strain evidence="2 3">8-3EHSu</strain>
    </source>
</reference>
<dbReference type="Pfam" id="PF01170">
    <property type="entry name" value="UPF0020"/>
    <property type="match status" value="1"/>
</dbReference>
<protein>
    <submittedName>
        <fullName evidence="2">SAM-dependent methyltransferase</fullName>
    </submittedName>
</protein>
<dbReference type="Proteomes" id="UP000292003">
    <property type="component" value="Unassembled WGS sequence"/>
</dbReference>
<dbReference type="InterPro" id="IPR029063">
    <property type="entry name" value="SAM-dependent_MTases_sf"/>
</dbReference>
<dbReference type="EMBL" id="SFCC01000021">
    <property type="protein sequence ID" value="RZQ59774.1"/>
    <property type="molecule type" value="Genomic_DNA"/>
</dbReference>